<comment type="subcellular location">
    <subcellularLocation>
        <location evidence="1">Nucleus</location>
    </subcellularLocation>
</comment>
<evidence type="ECO:0000256" key="2">
    <source>
        <dbReference type="ARBA" id="ARBA00009171"/>
    </source>
</evidence>
<accession>A0AAW2HP88</accession>
<dbReference type="InterPro" id="IPR010844">
    <property type="entry name" value="Occludin_ELL"/>
</dbReference>
<reference evidence="10" key="1">
    <citation type="journal article" date="2024" name="Gigascience">
        <title>Chromosome-level genome of the poultry shaft louse Menopon gallinae provides insight into the host-switching and adaptive evolution of parasitic lice.</title>
        <authorList>
            <person name="Xu Y."/>
            <person name="Ma L."/>
            <person name="Liu S."/>
            <person name="Liang Y."/>
            <person name="Liu Q."/>
            <person name="He Z."/>
            <person name="Tian L."/>
            <person name="Duan Y."/>
            <person name="Cai W."/>
            <person name="Li H."/>
            <person name="Song F."/>
        </authorList>
    </citation>
    <scope>NUCLEOTIDE SEQUENCE</scope>
    <source>
        <strain evidence="10">Cailab_2023a</strain>
    </source>
</reference>
<feature type="region of interest" description="Disordered" evidence="8">
    <location>
        <begin position="179"/>
        <end position="281"/>
    </location>
</feature>
<keyword evidence="4" id="KW-0804">Transcription</keyword>
<keyword evidence="3" id="KW-0805">Transcription regulation</keyword>
<dbReference type="GO" id="GO:0032968">
    <property type="term" value="P:positive regulation of transcription elongation by RNA polymerase II"/>
    <property type="evidence" value="ECO:0007669"/>
    <property type="project" value="TreeGrafter"/>
</dbReference>
<dbReference type="Gene3D" id="6.10.140.340">
    <property type="match status" value="1"/>
</dbReference>
<dbReference type="GO" id="GO:0042795">
    <property type="term" value="P:snRNA transcription by RNA polymerase II"/>
    <property type="evidence" value="ECO:0007669"/>
    <property type="project" value="TreeGrafter"/>
</dbReference>
<feature type="compositionally biased region" description="Polar residues" evidence="8">
    <location>
        <begin position="49"/>
        <end position="71"/>
    </location>
</feature>
<keyword evidence="7" id="KW-0175">Coiled coil</keyword>
<sequence length="503" mass="57433">MCIQAKDDVYETTRHRMAVAEEQQKKNCTKVIKPDLDDIGRKVKLTSWTSGTSNHSAKSFASGGLSDNTRIMHNPPAQHHSRVASNNHAQKPGNPELMRRPIRERLIHLLALRPYKKPELYDRINRDGLSEKDKRMFTQVLSQVAKLAKDNTYHPVRSVWNDVQEDWPFYTEQDRQMLRRRKPQNLTPPGSSDTGSSGSGQSPTSTHPGSPPSVTQAPKRPGYHQSVDGIESKRRRISHYHKLQSESSRPPSEPVGDSYHQDEVRSQPYGGTDAIRNRRLEDERTYLVKNASDSKKSINVNSDVNKRPNNYAVNDVKDSNDVNYVSDVKKCASDAKPMYDQKFDEKAKRSDSPATVTSSQTQGDALRPKWGVDYSDTRTSYEDTDTIQENTVSASDTIPDYLTEYTTITNDSQRRRYKEDFYAHYEEYKNLHAIMESVTQKFSQLEANLREIKDRNSQQYQNPMAFPSSHRIFTKSVSSGKSKKALPSSNCPSIWLHTIWLSM</sequence>
<proteinExistence type="inferred from homology"/>
<dbReference type="PANTHER" id="PTHR23288">
    <property type="entry name" value="OCCLUDIN AND RNA POLYMERASE II ELONGATION FACTOR ELL"/>
    <property type="match status" value="1"/>
</dbReference>
<dbReference type="Gene3D" id="1.10.10.2670">
    <property type="entry name" value="E3 ubiquitin-protein ligase"/>
    <property type="match status" value="1"/>
</dbReference>
<keyword evidence="5" id="KW-0539">Nucleus</keyword>
<evidence type="ECO:0000256" key="1">
    <source>
        <dbReference type="ARBA" id="ARBA00004123"/>
    </source>
</evidence>
<feature type="region of interest" description="Disordered" evidence="8">
    <location>
        <begin position="49"/>
        <end position="96"/>
    </location>
</feature>
<feature type="compositionally biased region" description="Basic residues" evidence="8">
    <location>
        <begin position="233"/>
        <end position="242"/>
    </location>
</feature>
<evidence type="ECO:0000256" key="6">
    <source>
        <dbReference type="PROSITE-ProRule" id="PRU01324"/>
    </source>
</evidence>
<gene>
    <name evidence="10" type="ORF">PYX00_008651</name>
</gene>
<dbReference type="InterPro" id="IPR019464">
    <property type="entry name" value="ELL_N"/>
</dbReference>
<dbReference type="AlphaFoldDB" id="A0AAW2HP88"/>
<dbReference type="GO" id="GO:0006368">
    <property type="term" value="P:transcription elongation by RNA polymerase II"/>
    <property type="evidence" value="ECO:0007669"/>
    <property type="project" value="InterPro"/>
</dbReference>
<feature type="domain" description="OCEL" evidence="9">
    <location>
        <begin position="399"/>
        <end position="503"/>
    </location>
</feature>
<evidence type="ECO:0000256" key="4">
    <source>
        <dbReference type="ARBA" id="ARBA00023163"/>
    </source>
</evidence>
<dbReference type="InterPro" id="IPR031176">
    <property type="entry name" value="ELL/occludin"/>
</dbReference>
<name>A0AAW2HP88_9NEOP</name>
<evidence type="ECO:0000256" key="8">
    <source>
        <dbReference type="SAM" id="MobiDB-lite"/>
    </source>
</evidence>
<dbReference type="GO" id="GO:0008023">
    <property type="term" value="C:transcription elongation factor complex"/>
    <property type="evidence" value="ECO:0007669"/>
    <property type="project" value="InterPro"/>
</dbReference>
<comment type="similarity">
    <text evidence="2 6">Belongs to the ELL/occludin family.</text>
</comment>
<dbReference type="PANTHER" id="PTHR23288:SF17">
    <property type="entry name" value="RNA POLYMERASE II ELONGATION FACTOR ELL"/>
    <property type="match status" value="1"/>
</dbReference>
<dbReference type="Pfam" id="PF10390">
    <property type="entry name" value="ELL"/>
    <property type="match status" value="1"/>
</dbReference>
<feature type="compositionally biased region" description="Polar residues" evidence="8">
    <location>
        <begin position="298"/>
        <end position="312"/>
    </location>
</feature>
<evidence type="ECO:0000256" key="7">
    <source>
        <dbReference type="SAM" id="Coils"/>
    </source>
</evidence>
<organism evidence="10">
    <name type="scientific">Menopon gallinae</name>
    <name type="common">poultry shaft louse</name>
    <dbReference type="NCBI Taxonomy" id="328185"/>
    <lineage>
        <taxon>Eukaryota</taxon>
        <taxon>Metazoa</taxon>
        <taxon>Ecdysozoa</taxon>
        <taxon>Arthropoda</taxon>
        <taxon>Hexapoda</taxon>
        <taxon>Insecta</taxon>
        <taxon>Pterygota</taxon>
        <taxon>Neoptera</taxon>
        <taxon>Paraneoptera</taxon>
        <taxon>Psocodea</taxon>
        <taxon>Troctomorpha</taxon>
        <taxon>Phthiraptera</taxon>
        <taxon>Amblycera</taxon>
        <taxon>Menoponidae</taxon>
        <taxon>Menopon</taxon>
    </lineage>
</organism>
<dbReference type="SUPFAM" id="SSF46785">
    <property type="entry name" value="Winged helix' DNA-binding domain"/>
    <property type="match status" value="1"/>
</dbReference>
<dbReference type="Pfam" id="PF07303">
    <property type="entry name" value="Occludin_ELL"/>
    <property type="match status" value="1"/>
</dbReference>
<evidence type="ECO:0000256" key="5">
    <source>
        <dbReference type="ARBA" id="ARBA00023242"/>
    </source>
</evidence>
<feature type="region of interest" description="Disordered" evidence="8">
    <location>
        <begin position="343"/>
        <end position="371"/>
    </location>
</feature>
<dbReference type="InterPro" id="IPR036390">
    <property type="entry name" value="WH_DNA-bd_sf"/>
</dbReference>
<feature type="region of interest" description="Disordered" evidence="8">
    <location>
        <begin position="298"/>
        <end position="317"/>
    </location>
</feature>
<feature type="coiled-coil region" evidence="7">
    <location>
        <begin position="435"/>
        <end position="462"/>
    </location>
</feature>
<feature type="compositionally biased region" description="Polar residues" evidence="8">
    <location>
        <begin position="352"/>
        <end position="363"/>
    </location>
</feature>
<evidence type="ECO:0000259" key="9">
    <source>
        <dbReference type="PROSITE" id="PS51980"/>
    </source>
</evidence>
<protein>
    <recommendedName>
        <fullName evidence="9">OCEL domain-containing protein</fullName>
    </recommendedName>
</protein>
<comment type="caution">
    <text evidence="10">The sequence shown here is derived from an EMBL/GenBank/DDBJ whole genome shotgun (WGS) entry which is preliminary data.</text>
</comment>
<feature type="compositionally biased region" description="Low complexity" evidence="8">
    <location>
        <begin position="187"/>
        <end position="215"/>
    </location>
</feature>
<evidence type="ECO:0000313" key="10">
    <source>
        <dbReference type="EMBL" id="KAL0271614.1"/>
    </source>
</evidence>
<dbReference type="SUPFAM" id="SSF144292">
    <property type="entry name" value="occludin/ELL-like"/>
    <property type="match status" value="1"/>
</dbReference>
<evidence type="ECO:0000256" key="3">
    <source>
        <dbReference type="ARBA" id="ARBA00023015"/>
    </source>
</evidence>
<dbReference type="GO" id="GO:0000987">
    <property type="term" value="F:cis-regulatory region sequence-specific DNA binding"/>
    <property type="evidence" value="ECO:0007669"/>
    <property type="project" value="TreeGrafter"/>
</dbReference>
<dbReference type="InterPro" id="IPR042065">
    <property type="entry name" value="E3_ELL-like"/>
</dbReference>
<dbReference type="EMBL" id="JARGDH010000004">
    <property type="protein sequence ID" value="KAL0271614.1"/>
    <property type="molecule type" value="Genomic_DNA"/>
</dbReference>
<dbReference type="PROSITE" id="PS51980">
    <property type="entry name" value="OCEL"/>
    <property type="match status" value="1"/>
</dbReference>